<comment type="subcellular location">
    <subcellularLocation>
        <location evidence="1 7">Cell membrane</location>
        <topology evidence="1 7">Multi-pass membrane protein</topology>
    </subcellularLocation>
</comment>
<evidence type="ECO:0000256" key="5">
    <source>
        <dbReference type="ARBA" id="ARBA00022989"/>
    </source>
</evidence>
<evidence type="ECO:0000256" key="7">
    <source>
        <dbReference type="RuleBase" id="RU363032"/>
    </source>
</evidence>
<keyword evidence="3" id="KW-1003">Cell membrane</keyword>
<feature type="domain" description="ABC transmembrane type-1" evidence="8">
    <location>
        <begin position="29"/>
        <end position="223"/>
    </location>
</feature>
<keyword evidence="10" id="KW-1185">Reference proteome</keyword>
<accession>A0A7K3LK96</accession>
<evidence type="ECO:0000313" key="9">
    <source>
        <dbReference type="EMBL" id="NDK88666.1"/>
    </source>
</evidence>
<organism evidence="9 10">
    <name type="scientific">Gordonia desulfuricans</name>
    <dbReference type="NCBI Taxonomy" id="89051"/>
    <lineage>
        <taxon>Bacteria</taxon>
        <taxon>Bacillati</taxon>
        <taxon>Actinomycetota</taxon>
        <taxon>Actinomycetes</taxon>
        <taxon>Mycobacteriales</taxon>
        <taxon>Gordoniaceae</taxon>
        <taxon>Gordonia</taxon>
    </lineage>
</organism>
<keyword evidence="5 7" id="KW-1133">Transmembrane helix</keyword>
<evidence type="ECO:0000313" key="10">
    <source>
        <dbReference type="Proteomes" id="UP000466307"/>
    </source>
</evidence>
<reference evidence="9 10" key="1">
    <citation type="submission" date="2020-01" db="EMBL/GenBank/DDBJ databases">
        <title>Investigation of new actinobacteria for the biodesulphurisation of diesel fuel.</title>
        <authorList>
            <person name="Athi Narayanan S.M."/>
        </authorList>
    </citation>
    <scope>NUCLEOTIDE SEQUENCE [LARGE SCALE GENOMIC DNA]</scope>
    <source>
        <strain evidence="9 10">213E</strain>
    </source>
</reference>
<gene>
    <name evidence="9" type="ORF">GYA93_03570</name>
</gene>
<comment type="similarity">
    <text evidence="7">Belongs to the binding-protein-dependent transport system permease family.</text>
</comment>
<dbReference type="RefSeq" id="WP_053776891.1">
    <property type="nucleotide sequence ID" value="NZ_JAADZU010000007.1"/>
</dbReference>
<dbReference type="AlphaFoldDB" id="A0A7K3LK96"/>
<evidence type="ECO:0000256" key="4">
    <source>
        <dbReference type="ARBA" id="ARBA00022692"/>
    </source>
</evidence>
<sequence length="233" mass="25072">MSATTVLAADSGFLRVFDDDLRPLLIEAIWETLELVGVTLLIGGLLGLVIGVVLYATSPGNLWSNTWIFNGLNVVVNIIRPIPFIIFITAIAPLTKAVMGTRIGTEAAIFPMTLMAMVVIGRVVEQSLVSVDPGVVEAARAAGASRLRTLVTIVVPEGFAPLVLGYTFIFVAIVDMSAMAGYVGGGGLGDFAFQYGYQQFDWKLTVVVIALLVILVQVGQYFGNWLARRARHR</sequence>
<feature type="transmembrane region" description="Helical" evidence="7">
    <location>
        <begin position="78"/>
        <end position="95"/>
    </location>
</feature>
<comment type="caution">
    <text evidence="9">The sequence shown here is derived from an EMBL/GenBank/DDBJ whole genome shotgun (WGS) entry which is preliminary data.</text>
</comment>
<evidence type="ECO:0000256" key="3">
    <source>
        <dbReference type="ARBA" id="ARBA00022475"/>
    </source>
</evidence>
<proteinExistence type="inferred from homology"/>
<dbReference type="GO" id="GO:0005886">
    <property type="term" value="C:plasma membrane"/>
    <property type="evidence" value="ECO:0007669"/>
    <property type="project" value="UniProtKB-SubCell"/>
</dbReference>
<keyword evidence="2 7" id="KW-0813">Transport</keyword>
<dbReference type="Gene3D" id="1.10.3720.10">
    <property type="entry name" value="MetI-like"/>
    <property type="match status" value="1"/>
</dbReference>
<dbReference type="InterPro" id="IPR051322">
    <property type="entry name" value="AA_ABC_Transporter_Permease"/>
</dbReference>
<dbReference type="SUPFAM" id="SSF161098">
    <property type="entry name" value="MetI-like"/>
    <property type="match status" value="1"/>
</dbReference>
<dbReference type="PANTHER" id="PTHR30450">
    <property type="entry name" value="ABC TRANSPORTER PERMEASE"/>
    <property type="match status" value="1"/>
</dbReference>
<dbReference type="Proteomes" id="UP000466307">
    <property type="component" value="Unassembled WGS sequence"/>
</dbReference>
<keyword evidence="4 7" id="KW-0812">Transmembrane</keyword>
<dbReference type="CDD" id="cd06261">
    <property type="entry name" value="TM_PBP2"/>
    <property type="match status" value="1"/>
</dbReference>
<dbReference type="InterPro" id="IPR035906">
    <property type="entry name" value="MetI-like_sf"/>
</dbReference>
<feature type="transmembrane region" description="Helical" evidence="7">
    <location>
        <begin position="204"/>
        <end position="223"/>
    </location>
</feature>
<keyword evidence="6 7" id="KW-0472">Membrane</keyword>
<dbReference type="PANTHER" id="PTHR30450:SF14">
    <property type="entry name" value="TRANSPORTER, PERMEASE PROTEIN, PUTATIVE-RELATED"/>
    <property type="match status" value="1"/>
</dbReference>
<dbReference type="PROSITE" id="PS50928">
    <property type="entry name" value="ABC_TM1"/>
    <property type="match status" value="1"/>
</dbReference>
<dbReference type="InterPro" id="IPR000515">
    <property type="entry name" value="MetI-like"/>
</dbReference>
<evidence type="ECO:0000256" key="6">
    <source>
        <dbReference type="ARBA" id="ARBA00023136"/>
    </source>
</evidence>
<dbReference type="EMBL" id="JAADZU010000007">
    <property type="protein sequence ID" value="NDK88666.1"/>
    <property type="molecule type" value="Genomic_DNA"/>
</dbReference>
<protein>
    <submittedName>
        <fullName evidence="9">ABC transporter permease subunit</fullName>
    </submittedName>
</protein>
<feature type="transmembrane region" description="Helical" evidence="7">
    <location>
        <begin position="163"/>
        <end position="183"/>
    </location>
</feature>
<evidence type="ECO:0000256" key="2">
    <source>
        <dbReference type="ARBA" id="ARBA00022448"/>
    </source>
</evidence>
<evidence type="ECO:0000259" key="8">
    <source>
        <dbReference type="PROSITE" id="PS50928"/>
    </source>
</evidence>
<name>A0A7K3LK96_9ACTN</name>
<feature type="transmembrane region" description="Helical" evidence="7">
    <location>
        <begin position="35"/>
        <end position="58"/>
    </location>
</feature>
<dbReference type="GO" id="GO:0048473">
    <property type="term" value="P:D-methionine transmembrane transport"/>
    <property type="evidence" value="ECO:0007669"/>
    <property type="project" value="TreeGrafter"/>
</dbReference>
<dbReference type="Pfam" id="PF00528">
    <property type="entry name" value="BPD_transp_1"/>
    <property type="match status" value="1"/>
</dbReference>
<evidence type="ECO:0000256" key="1">
    <source>
        <dbReference type="ARBA" id="ARBA00004651"/>
    </source>
</evidence>